<dbReference type="SUPFAM" id="SSF47413">
    <property type="entry name" value="lambda repressor-like DNA-binding domains"/>
    <property type="match status" value="1"/>
</dbReference>
<feature type="domain" description="HTH lacI-type" evidence="4">
    <location>
        <begin position="10"/>
        <end position="65"/>
    </location>
</feature>
<keyword evidence="2" id="KW-0238">DNA-binding</keyword>
<evidence type="ECO:0000256" key="2">
    <source>
        <dbReference type="ARBA" id="ARBA00023125"/>
    </source>
</evidence>
<gene>
    <name evidence="5" type="ORF">LX16_4153</name>
</gene>
<dbReference type="SUPFAM" id="SSF53822">
    <property type="entry name" value="Periplasmic binding protein-like I"/>
    <property type="match status" value="1"/>
</dbReference>
<accession>A0A562UYL5</accession>
<dbReference type="CDD" id="cd06267">
    <property type="entry name" value="PBP1_LacI_sugar_binding-like"/>
    <property type="match status" value="1"/>
</dbReference>
<sequence length="353" mass="36763">MTGPAPGKRATIRDVAARAGVSVATASRVLSGSDYPVTGRMRGKVLRAVDELDYVANAHARALSGSRPKLIAMVGATMNSPFYADIAQGVASEAAAQDRLCMYASSQGDAESELAIVSLMRQQQADAVILMGGVVPTEEYDRRMAKYAANLTAAGSRLVLCGRPGIGPGQPAIVVGYDNAEGAAAITSHLASYGHRRILHLAGASGNTTAAERVDGYRSAVRRHGLDPDPGLVVHGGFNRESGHRNVAERLRANGGRPDYTAIFAADDSVASGAMRALREAGVSLPAEVSIVGYNDSIPAKDLSPLLTTVHIPADELGRTAVRLALAPVPPTEPVLLGTHIVVRDSVTHPPTV</sequence>
<keyword evidence="3" id="KW-0804">Transcription</keyword>
<dbReference type="RefSeq" id="WP_147141657.1">
    <property type="nucleotide sequence ID" value="NZ_BAABIJ010000003.1"/>
</dbReference>
<dbReference type="Gene3D" id="1.10.260.40">
    <property type="entry name" value="lambda repressor-like DNA-binding domains"/>
    <property type="match status" value="1"/>
</dbReference>
<dbReference type="EMBL" id="VLLL01000007">
    <property type="protein sequence ID" value="TWJ10731.1"/>
    <property type="molecule type" value="Genomic_DNA"/>
</dbReference>
<dbReference type="PROSITE" id="PS00356">
    <property type="entry name" value="HTH_LACI_1"/>
    <property type="match status" value="1"/>
</dbReference>
<reference evidence="5 6" key="1">
    <citation type="journal article" date="2013" name="Stand. Genomic Sci.">
        <title>Genomic Encyclopedia of Type Strains, Phase I: The one thousand microbial genomes (KMG-I) project.</title>
        <authorList>
            <person name="Kyrpides N.C."/>
            <person name="Woyke T."/>
            <person name="Eisen J.A."/>
            <person name="Garrity G."/>
            <person name="Lilburn T.G."/>
            <person name="Beck B.J."/>
            <person name="Whitman W.B."/>
            <person name="Hugenholtz P."/>
            <person name="Klenk H.P."/>
        </authorList>
    </citation>
    <scope>NUCLEOTIDE SEQUENCE [LARGE SCALE GENOMIC DNA]</scope>
    <source>
        <strain evidence="5 6">DSM 45044</strain>
    </source>
</reference>
<dbReference type="Gene3D" id="3.40.50.2300">
    <property type="match status" value="2"/>
</dbReference>
<dbReference type="OrthoDB" id="3226810at2"/>
<dbReference type="CDD" id="cd01392">
    <property type="entry name" value="HTH_LacI"/>
    <property type="match status" value="1"/>
</dbReference>
<keyword evidence="1" id="KW-0805">Transcription regulation</keyword>
<evidence type="ECO:0000259" key="4">
    <source>
        <dbReference type="PROSITE" id="PS50932"/>
    </source>
</evidence>
<keyword evidence="6" id="KW-1185">Reference proteome</keyword>
<proteinExistence type="predicted"/>
<dbReference type="GO" id="GO:0000976">
    <property type="term" value="F:transcription cis-regulatory region binding"/>
    <property type="evidence" value="ECO:0007669"/>
    <property type="project" value="TreeGrafter"/>
</dbReference>
<dbReference type="InterPro" id="IPR028082">
    <property type="entry name" value="Peripla_BP_I"/>
</dbReference>
<dbReference type="GO" id="GO:0003700">
    <property type="term" value="F:DNA-binding transcription factor activity"/>
    <property type="evidence" value="ECO:0007669"/>
    <property type="project" value="TreeGrafter"/>
</dbReference>
<dbReference type="AlphaFoldDB" id="A0A562UYL5"/>
<dbReference type="InterPro" id="IPR010982">
    <property type="entry name" value="Lambda_DNA-bd_dom_sf"/>
</dbReference>
<protein>
    <submittedName>
        <fullName evidence="5">LacI family transcriptional regulator</fullName>
    </submittedName>
</protein>
<dbReference type="SMART" id="SM00354">
    <property type="entry name" value="HTH_LACI"/>
    <property type="match status" value="1"/>
</dbReference>
<dbReference type="Pfam" id="PF00356">
    <property type="entry name" value="LacI"/>
    <property type="match status" value="1"/>
</dbReference>
<comment type="caution">
    <text evidence="5">The sequence shown here is derived from an EMBL/GenBank/DDBJ whole genome shotgun (WGS) entry which is preliminary data.</text>
</comment>
<dbReference type="PROSITE" id="PS50932">
    <property type="entry name" value="HTH_LACI_2"/>
    <property type="match status" value="1"/>
</dbReference>
<dbReference type="PANTHER" id="PTHR30146:SF153">
    <property type="entry name" value="LACTOSE OPERON REPRESSOR"/>
    <property type="match status" value="1"/>
</dbReference>
<organism evidence="5 6">
    <name type="scientific">Stackebrandtia albiflava</name>
    <dbReference type="NCBI Taxonomy" id="406432"/>
    <lineage>
        <taxon>Bacteria</taxon>
        <taxon>Bacillati</taxon>
        <taxon>Actinomycetota</taxon>
        <taxon>Actinomycetes</taxon>
        <taxon>Glycomycetales</taxon>
        <taxon>Glycomycetaceae</taxon>
        <taxon>Stackebrandtia</taxon>
    </lineage>
</organism>
<dbReference type="InterPro" id="IPR000843">
    <property type="entry name" value="HTH_LacI"/>
</dbReference>
<evidence type="ECO:0000313" key="6">
    <source>
        <dbReference type="Proteomes" id="UP000321617"/>
    </source>
</evidence>
<dbReference type="Pfam" id="PF13377">
    <property type="entry name" value="Peripla_BP_3"/>
    <property type="match status" value="1"/>
</dbReference>
<dbReference type="InterPro" id="IPR046335">
    <property type="entry name" value="LacI/GalR-like_sensor"/>
</dbReference>
<dbReference type="PANTHER" id="PTHR30146">
    <property type="entry name" value="LACI-RELATED TRANSCRIPTIONAL REPRESSOR"/>
    <property type="match status" value="1"/>
</dbReference>
<evidence type="ECO:0000313" key="5">
    <source>
        <dbReference type="EMBL" id="TWJ10731.1"/>
    </source>
</evidence>
<dbReference type="Proteomes" id="UP000321617">
    <property type="component" value="Unassembled WGS sequence"/>
</dbReference>
<name>A0A562UYL5_9ACTN</name>
<evidence type="ECO:0000256" key="3">
    <source>
        <dbReference type="ARBA" id="ARBA00023163"/>
    </source>
</evidence>
<evidence type="ECO:0000256" key="1">
    <source>
        <dbReference type="ARBA" id="ARBA00023015"/>
    </source>
</evidence>